<dbReference type="EMBL" id="QPJI01000004">
    <property type="protein sequence ID" value="RCW71073.1"/>
    <property type="molecule type" value="Genomic_DNA"/>
</dbReference>
<dbReference type="Proteomes" id="UP000252795">
    <property type="component" value="Unassembled WGS sequence"/>
</dbReference>
<dbReference type="EMBL" id="QPJB01000007">
    <property type="protein sequence ID" value="RCW33584.1"/>
    <property type="molecule type" value="Genomic_DNA"/>
</dbReference>
<evidence type="ECO:0000313" key="2">
    <source>
        <dbReference type="EMBL" id="RBP72657.1"/>
    </source>
</evidence>
<dbReference type="RefSeq" id="WP_023009064.1">
    <property type="nucleotide sequence ID" value="NZ_QNSA01000007.1"/>
</dbReference>
<dbReference type="InterPro" id="IPR058548">
    <property type="entry name" value="MlaB-like_STAS"/>
</dbReference>
<evidence type="ECO:0000313" key="3">
    <source>
        <dbReference type="EMBL" id="RCW33584.1"/>
    </source>
</evidence>
<evidence type="ECO:0000313" key="5">
    <source>
        <dbReference type="Proteomes" id="UP000252795"/>
    </source>
</evidence>
<reference evidence="5 7" key="1">
    <citation type="submission" date="2018-07" db="EMBL/GenBank/DDBJ databases">
        <title>Freshwater and sediment microbial communities from various areas in North America, analyzing microbe dynamics in response to fracking.</title>
        <authorList>
            <person name="Lamendella R."/>
        </authorList>
    </citation>
    <scope>NUCLEOTIDE SEQUENCE [LARGE SCALE GENOMIC DNA]</scope>
    <source>
        <strain evidence="4 7">105B</strain>
        <strain evidence="3 5">114E</strain>
        <strain evidence="2 6">114E_o</strain>
    </source>
</reference>
<keyword evidence="6" id="KW-1185">Reference proteome</keyword>
<evidence type="ECO:0000313" key="6">
    <source>
        <dbReference type="Proteomes" id="UP000253065"/>
    </source>
</evidence>
<sequence>MSDRLPGIVRNGKTLCVTGDVDADTVLALRKQGEQEIQQADGTLEVDLSGLGTAHSVVLSMLLCWQRLALSRHCHLSFTGASERLRSLAALSNLQDQIPGFAEHS</sequence>
<protein>
    <submittedName>
        <fullName evidence="4">Phospholipid transport system transporter-binding protein</fullName>
    </submittedName>
</protein>
<comment type="caution">
    <text evidence="4">The sequence shown here is derived from an EMBL/GenBank/DDBJ whole genome shotgun (WGS) entry which is preliminary data.</text>
</comment>
<dbReference type="EMBL" id="QNSA01000007">
    <property type="protein sequence ID" value="RBP72657.1"/>
    <property type="molecule type" value="Genomic_DNA"/>
</dbReference>
<proteinExistence type="predicted"/>
<evidence type="ECO:0000313" key="4">
    <source>
        <dbReference type="EMBL" id="RCW71073.1"/>
    </source>
</evidence>
<name>A0A368XSZ0_MARNT</name>
<dbReference type="Gene3D" id="3.30.750.24">
    <property type="entry name" value="STAS domain"/>
    <property type="match status" value="1"/>
</dbReference>
<gene>
    <name evidence="3" type="ORF">DET51_107255</name>
    <name evidence="4" type="ORF">DET61_104231</name>
    <name evidence="2" type="ORF">DET64_107255</name>
</gene>
<dbReference type="Pfam" id="PF13466">
    <property type="entry name" value="STAS_2"/>
    <property type="match status" value="1"/>
</dbReference>
<feature type="domain" description="MlaB-like STAS" evidence="1">
    <location>
        <begin position="17"/>
        <end position="95"/>
    </location>
</feature>
<accession>A0A368XSZ0</accession>
<dbReference type="CDD" id="cd07043">
    <property type="entry name" value="STAS_anti-anti-sigma_factors"/>
    <property type="match status" value="1"/>
</dbReference>
<organism evidence="4 7">
    <name type="scientific">Marinobacter nauticus</name>
    <name type="common">Marinobacter hydrocarbonoclasticus</name>
    <name type="synonym">Marinobacter aquaeolei</name>
    <dbReference type="NCBI Taxonomy" id="2743"/>
    <lineage>
        <taxon>Bacteria</taxon>
        <taxon>Pseudomonadati</taxon>
        <taxon>Pseudomonadota</taxon>
        <taxon>Gammaproteobacteria</taxon>
        <taxon>Pseudomonadales</taxon>
        <taxon>Marinobacteraceae</taxon>
        <taxon>Marinobacter</taxon>
    </lineage>
</organism>
<dbReference type="Proteomes" id="UP000253647">
    <property type="component" value="Unassembled WGS sequence"/>
</dbReference>
<dbReference type="Proteomes" id="UP000253065">
    <property type="component" value="Unassembled WGS sequence"/>
</dbReference>
<dbReference type="AlphaFoldDB" id="A0A368XSZ0"/>
<evidence type="ECO:0000313" key="7">
    <source>
        <dbReference type="Proteomes" id="UP000253647"/>
    </source>
</evidence>
<dbReference type="SUPFAM" id="SSF52091">
    <property type="entry name" value="SpoIIaa-like"/>
    <property type="match status" value="1"/>
</dbReference>
<evidence type="ECO:0000259" key="1">
    <source>
        <dbReference type="Pfam" id="PF13466"/>
    </source>
</evidence>
<dbReference type="InterPro" id="IPR036513">
    <property type="entry name" value="STAS_dom_sf"/>
</dbReference>